<keyword evidence="3" id="KW-0813">Transport</keyword>
<name>A0A2K0TI75_9HYPO</name>
<dbReference type="InterPro" id="IPR005829">
    <property type="entry name" value="Sugar_transporter_CS"/>
</dbReference>
<dbReference type="PROSITE" id="PS00217">
    <property type="entry name" value="SUGAR_TRANSPORT_2"/>
    <property type="match status" value="1"/>
</dbReference>
<dbReference type="EMBL" id="MTYH01000025">
    <property type="protein sequence ID" value="PNP45233.1"/>
    <property type="molecule type" value="Genomic_DNA"/>
</dbReference>
<dbReference type="Pfam" id="PF00083">
    <property type="entry name" value="Sugar_tr"/>
    <property type="match status" value="1"/>
</dbReference>
<dbReference type="SUPFAM" id="SSF103473">
    <property type="entry name" value="MFS general substrate transporter"/>
    <property type="match status" value="1"/>
</dbReference>
<comment type="similarity">
    <text evidence="2">Belongs to the major facilitator superfamily. Sugar transporter (TC 2.A.1.1) family.</text>
</comment>
<evidence type="ECO:0000256" key="1">
    <source>
        <dbReference type="ARBA" id="ARBA00004141"/>
    </source>
</evidence>
<evidence type="ECO:0000256" key="2">
    <source>
        <dbReference type="ARBA" id="ARBA00010992"/>
    </source>
</evidence>
<accession>A0A2K0TI75</accession>
<feature type="transmembrane region" description="Helical" evidence="7">
    <location>
        <begin position="266"/>
        <end position="290"/>
    </location>
</feature>
<evidence type="ECO:0000256" key="7">
    <source>
        <dbReference type="SAM" id="Phobius"/>
    </source>
</evidence>
<evidence type="ECO:0000256" key="6">
    <source>
        <dbReference type="ARBA" id="ARBA00023136"/>
    </source>
</evidence>
<evidence type="ECO:0000259" key="8">
    <source>
        <dbReference type="PROSITE" id="PS50850"/>
    </source>
</evidence>
<feature type="domain" description="Major facilitator superfamily (MFS) profile" evidence="8">
    <location>
        <begin position="1"/>
        <end position="441"/>
    </location>
</feature>
<keyword evidence="6 7" id="KW-0472">Membrane</keyword>
<feature type="transmembrane region" description="Helical" evidence="7">
    <location>
        <begin position="56"/>
        <end position="75"/>
    </location>
</feature>
<feature type="transmembrane region" description="Helical" evidence="7">
    <location>
        <begin position="87"/>
        <end position="107"/>
    </location>
</feature>
<evidence type="ECO:0000313" key="9">
    <source>
        <dbReference type="EMBL" id="PNP45233.1"/>
    </source>
</evidence>
<evidence type="ECO:0000313" key="10">
    <source>
        <dbReference type="Proteomes" id="UP000236546"/>
    </source>
</evidence>
<dbReference type="PANTHER" id="PTHR48020">
    <property type="entry name" value="PROTON MYO-INOSITOL COTRANSPORTER"/>
    <property type="match status" value="1"/>
</dbReference>
<reference evidence="9 10" key="1">
    <citation type="submission" date="2017-02" db="EMBL/GenBank/DDBJ databases">
        <title>Genomes of Trichoderma spp. with biocontrol activity.</title>
        <authorList>
            <person name="Gardiner D."/>
            <person name="Kazan K."/>
            <person name="Vos C."/>
            <person name="Harvey P."/>
        </authorList>
    </citation>
    <scope>NUCLEOTIDE SEQUENCE [LARGE SCALE GENOMIC DNA]</scope>
    <source>
        <strain evidence="9 10">A5MH</strain>
    </source>
</reference>
<keyword evidence="4 7" id="KW-0812">Transmembrane</keyword>
<evidence type="ECO:0000256" key="3">
    <source>
        <dbReference type="ARBA" id="ARBA00022448"/>
    </source>
</evidence>
<comment type="subcellular location">
    <subcellularLocation>
        <location evidence="1">Membrane</location>
        <topology evidence="1">Multi-pass membrane protein</topology>
    </subcellularLocation>
</comment>
<organism evidence="9 10">
    <name type="scientific">Trichoderma gamsii</name>
    <dbReference type="NCBI Taxonomy" id="398673"/>
    <lineage>
        <taxon>Eukaryota</taxon>
        <taxon>Fungi</taxon>
        <taxon>Dikarya</taxon>
        <taxon>Ascomycota</taxon>
        <taxon>Pezizomycotina</taxon>
        <taxon>Sordariomycetes</taxon>
        <taxon>Hypocreomycetidae</taxon>
        <taxon>Hypocreales</taxon>
        <taxon>Hypocreaceae</taxon>
        <taxon>Trichoderma</taxon>
    </lineage>
</organism>
<dbReference type="OrthoDB" id="6339427at2759"/>
<keyword evidence="5 7" id="KW-1133">Transmembrane helix</keyword>
<dbReference type="GO" id="GO:0022857">
    <property type="term" value="F:transmembrane transporter activity"/>
    <property type="evidence" value="ECO:0007669"/>
    <property type="project" value="InterPro"/>
</dbReference>
<dbReference type="Proteomes" id="UP000236546">
    <property type="component" value="Unassembled WGS sequence"/>
</dbReference>
<sequence>MLIFASSIAAAFSVSWYCLLGVRVFNGIGMGIKAVSTPILAGETAVGFWRGSAILLWQLWVAFGIMIGFAFNLLFTKAETKRTTLALINAAPMVPSLALLIIAIFFCPESPRYHLTKGPNYDVKKAFISMAKLRNTELQALRDMYLVYKSLENESMGLGSLDANAFRSPGFFWVIRDFLRQYRQLFQQRRLYNALISASTVNLAQQLCGINVMAFYSGYLFTNTGTGGEYSKMISMVYSLGFGAINFLFALPAVRSIDTMGRRRWLLGTSWAIAINLGFAGLLSIAFPIIDTGVKAAGALCIFAILNVIAFVLVFLLVEETKRRTLEELDHIFAVSKRKFMRYQLFDNLTWLIRCRLFGSKQPKPELYEDMTWGSASADYDDSTPFQNAEFMGRYQVPAIPAAVELAQHRSFEFAPIEARAQSSEYNLKATNNFGPVSNRF</sequence>
<dbReference type="AlphaFoldDB" id="A0A2K0TI75"/>
<feature type="transmembrane region" description="Helical" evidence="7">
    <location>
        <begin position="191"/>
        <end position="216"/>
    </location>
</feature>
<evidence type="ECO:0000256" key="5">
    <source>
        <dbReference type="ARBA" id="ARBA00022989"/>
    </source>
</evidence>
<dbReference type="PANTHER" id="PTHR48020:SF4">
    <property type="entry name" value="SYMPORT, PUTATIVE (AFU_ORTHOLOGUE AFUA_3G11790)-RELATED"/>
    <property type="match status" value="1"/>
</dbReference>
<comment type="caution">
    <text evidence="9">The sequence shown here is derived from an EMBL/GenBank/DDBJ whole genome shotgun (WGS) entry which is preliminary data.</text>
</comment>
<feature type="transmembrane region" description="Helical" evidence="7">
    <location>
        <begin position="236"/>
        <end position="254"/>
    </location>
</feature>
<dbReference type="InterPro" id="IPR050814">
    <property type="entry name" value="Myo-inositol_Transporter"/>
</dbReference>
<proteinExistence type="inferred from homology"/>
<evidence type="ECO:0000256" key="4">
    <source>
        <dbReference type="ARBA" id="ARBA00022692"/>
    </source>
</evidence>
<feature type="transmembrane region" description="Helical" evidence="7">
    <location>
        <begin position="296"/>
        <end position="318"/>
    </location>
</feature>
<dbReference type="Gene3D" id="1.20.1250.20">
    <property type="entry name" value="MFS general substrate transporter like domains"/>
    <property type="match status" value="2"/>
</dbReference>
<protein>
    <recommendedName>
        <fullName evidence="8">Major facilitator superfamily (MFS) profile domain-containing protein</fullName>
    </recommendedName>
</protein>
<dbReference type="InterPro" id="IPR020846">
    <property type="entry name" value="MFS_dom"/>
</dbReference>
<dbReference type="InterPro" id="IPR005828">
    <property type="entry name" value="MFS_sugar_transport-like"/>
</dbReference>
<gene>
    <name evidence="9" type="ORF">TGAMA5MH_02956</name>
</gene>
<dbReference type="PROSITE" id="PS50850">
    <property type="entry name" value="MFS"/>
    <property type="match status" value="1"/>
</dbReference>
<dbReference type="GO" id="GO:0016020">
    <property type="term" value="C:membrane"/>
    <property type="evidence" value="ECO:0007669"/>
    <property type="project" value="UniProtKB-SubCell"/>
</dbReference>
<dbReference type="InterPro" id="IPR036259">
    <property type="entry name" value="MFS_trans_sf"/>
</dbReference>